<accession>A0A8E2EQE8</accession>
<dbReference type="AlphaFoldDB" id="A0A8E2EQE8"/>
<evidence type="ECO:0000313" key="3">
    <source>
        <dbReference type="Proteomes" id="UP000250140"/>
    </source>
</evidence>
<feature type="compositionally biased region" description="Basic and acidic residues" evidence="1">
    <location>
        <begin position="63"/>
        <end position="75"/>
    </location>
</feature>
<feature type="compositionally biased region" description="Basic and acidic residues" evidence="1">
    <location>
        <begin position="21"/>
        <end position="30"/>
    </location>
</feature>
<feature type="region of interest" description="Disordered" evidence="1">
    <location>
        <begin position="1"/>
        <end position="119"/>
    </location>
</feature>
<feature type="compositionally biased region" description="Polar residues" evidence="1">
    <location>
        <begin position="106"/>
        <end position="119"/>
    </location>
</feature>
<gene>
    <name evidence="2" type="ORF">AOQ84DRAFT_368942</name>
</gene>
<dbReference type="EMBL" id="KV750882">
    <property type="protein sequence ID" value="OCL02768.1"/>
    <property type="molecule type" value="Genomic_DNA"/>
</dbReference>
<dbReference type="Proteomes" id="UP000250140">
    <property type="component" value="Unassembled WGS sequence"/>
</dbReference>
<keyword evidence="3" id="KW-1185">Reference proteome</keyword>
<sequence length="119" mass="12941">MTHRNRGLHKLAQLAPSYAAGRERYRKGPEQRPFLLPSSRQSQNQKQDETSNSGPTAPTSVERGSRGREGVEKGRRTQPPSMPPDALAMGTEDATRSTFAARRGSAETTPASAQPQSPQ</sequence>
<feature type="compositionally biased region" description="Polar residues" evidence="1">
    <location>
        <begin position="38"/>
        <end position="59"/>
    </location>
</feature>
<proteinExistence type="predicted"/>
<reference evidence="2 3" key="1">
    <citation type="journal article" date="2016" name="Nat. Commun.">
        <title>Ectomycorrhizal ecology is imprinted in the genome of the dominant symbiotic fungus Cenococcum geophilum.</title>
        <authorList>
            <consortium name="DOE Joint Genome Institute"/>
            <person name="Peter M."/>
            <person name="Kohler A."/>
            <person name="Ohm R.A."/>
            <person name="Kuo A."/>
            <person name="Krutzmann J."/>
            <person name="Morin E."/>
            <person name="Arend M."/>
            <person name="Barry K.W."/>
            <person name="Binder M."/>
            <person name="Choi C."/>
            <person name="Clum A."/>
            <person name="Copeland A."/>
            <person name="Grisel N."/>
            <person name="Haridas S."/>
            <person name="Kipfer T."/>
            <person name="LaButti K."/>
            <person name="Lindquist E."/>
            <person name="Lipzen A."/>
            <person name="Maire R."/>
            <person name="Meier B."/>
            <person name="Mihaltcheva S."/>
            <person name="Molinier V."/>
            <person name="Murat C."/>
            <person name="Poggeler S."/>
            <person name="Quandt C.A."/>
            <person name="Sperisen C."/>
            <person name="Tritt A."/>
            <person name="Tisserant E."/>
            <person name="Crous P.W."/>
            <person name="Henrissat B."/>
            <person name="Nehls U."/>
            <person name="Egli S."/>
            <person name="Spatafora J.W."/>
            <person name="Grigoriev I.V."/>
            <person name="Martin F.M."/>
        </authorList>
    </citation>
    <scope>NUCLEOTIDE SEQUENCE [LARGE SCALE GENOMIC DNA]</scope>
    <source>
        <strain evidence="2 3">CBS 207.34</strain>
    </source>
</reference>
<protein>
    <submittedName>
        <fullName evidence="2">Uncharacterized protein</fullName>
    </submittedName>
</protein>
<evidence type="ECO:0000313" key="2">
    <source>
        <dbReference type="EMBL" id="OCL02768.1"/>
    </source>
</evidence>
<evidence type="ECO:0000256" key="1">
    <source>
        <dbReference type="SAM" id="MobiDB-lite"/>
    </source>
</evidence>
<organism evidence="2 3">
    <name type="scientific">Glonium stellatum</name>
    <dbReference type="NCBI Taxonomy" id="574774"/>
    <lineage>
        <taxon>Eukaryota</taxon>
        <taxon>Fungi</taxon>
        <taxon>Dikarya</taxon>
        <taxon>Ascomycota</taxon>
        <taxon>Pezizomycotina</taxon>
        <taxon>Dothideomycetes</taxon>
        <taxon>Pleosporomycetidae</taxon>
        <taxon>Gloniales</taxon>
        <taxon>Gloniaceae</taxon>
        <taxon>Glonium</taxon>
    </lineage>
</organism>
<name>A0A8E2EQE8_9PEZI</name>